<dbReference type="PROSITE" id="PS51257">
    <property type="entry name" value="PROKAR_LIPOPROTEIN"/>
    <property type="match status" value="1"/>
</dbReference>
<dbReference type="AlphaFoldDB" id="A0A9D2WRB7"/>
<sequence>MKKILLPALIFLLSISLIGCSGGGNQTQSIVEPSPNSQQPSNASDEALVTGLVKDFGRKLQSVSLSAPEDLVQVSLHENYSGLVSTELLTNWQSDPQNAPGRLVSSPWPDRIEIVSFNKISEKSYEVKGEIIEITSTEKKNGGIAAKRPITLVVEKINNHWLINAVKLGAYEETSTIVYKNIPYGFDFYLPQSWKNYTIITGQWEGFPPGGQVSEAAASGPMISIRHPLWTEHNQRQDIPILVFTLDQWNSLQQEKFHIGAAPMGPSELSRNNKYVFALPARYNYAFPTGFEEVENILDGNPLQPITLEH</sequence>
<keyword evidence="3" id="KW-1185">Reference proteome</keyword>
<dbReference type="RefSeq" id="WP_161822136.1">
    <property type="nucleotide sequence ID" value="NZ_LSRS01000003.1"/>
</dbReference>
<evidence type="ECO:0000313" key="3">
    <source>
        <dbReference type="Proteomes" id="UP000798488"/>
    </source>
</evidence>
<dbReference type="OrthoDB" id="9762883at2"/>
<organism evidence="2 3">
    <name type="scientific">Sporotomaculum syntrophicum</name>
    <dbReference type="NCBI Taxonomy" id="182264"/>
    <lineage>
        <taxon>Bacteria</taxon>
        <taxon>Bacillati</taxon>
        <taxon>Bacillota</taxon>
        <taxon>Clostridia</taxon>
        <taxon>Eubacteriales</taxon>
        <taxon>Desulfallaceae</taxon>
        <taxon>Sporotomaculum</taxon>
    </lineage>
</organism>
<protein>
    <submittedName>
        <fullName evidence="2">Uncharacterized protein</fullName>
    </submittedName>
</protein>
<evidence type="ECO:0000313" key="2">
    <source>
        <dbReference type="EMBL" id="KAF1085700.1"/>
    </source>
</evidence>
<evidence type="ECO:0000256" key="1">
    <source>
        <dbReference type="SAM" id="SignalP"/>
    </source>
</evidence>
<dbReference type="Proteomes" id="UP000798488">
    <property type="component" value="Unassembled WGS sequence"/>
</dbReference>
<accession>A0A9D2WRB7</accession>
<comment type="caution">
    <text evidence="2">The sequence shown here is derived from an EMBL/GenBank/DDBJ whole genome shotgun (WGS) entry which is preliminary data.</text>
</comment>
<dbReference type="EMBL" id="LSRS01000003">
    <property type="protein sequence ID" value="KAF1085700.1"/>
    <property type="molecule type" value="Genomic_DNA"/>
</dbReference>
<feature type="chain" id="PRO_5038515475" evidence="1">
    <location>
        <begin position="22"/>
        <end position="310"/>
    </location>
</feature>
<reference evidence="2" key="1">
    <citation type="submission" date="2016-02" db="EMBL/GenBank/DDBJ databases">
        <title>Draft Genome Sequence of Sporotomaculum syntrophicum Strain FB, a Syntrophic Benzoate Degrader.</title>
        <authorList>
            <person name="Nobu M.K."/>
            <person name="Narihiro T."/>
            <person name="Qiu Y.-L."/>
            <person name="Ohashi A."/>
            <person name="Liu W.-T."/>
            <person name="Yuji S."/>
        </authorList>
    </citation>
    <scope>NUCLEOTIDE SEQUENCE</scope>
    <source>
        <strain evidence="2">FB</strain>
    </source>
</reference>
<proteinExistence type="predicted"/>
<name>A0A9D2WRB7_9FIRM</name>
<feature type="signal peptide" evidence="1">
    <location>
        <begin position="1"/>
        <end position="21"/>
    </location>
</feature>
<keyword evidence="1" id="KW-0732">Signal</keyword>
<gene>
    <name evidence="2" type="ORF">SPSYN_01846</name>
</gene>